<protein>
    <submittedName>
        <fullName evidence="1">HEAT repeat domain-containing protein</fullName>
    </submittedName>
</protein>
<comment type="caution">
    <text evidence="1">The sequence shown here is derived from an EMBL/GenBank/DDBJ whole genome shotgun (WGS) entry which is preliminary data.</text>
</comment>
<proteinExistence type="predicted"/>
<dbReference type="PANTHER" id="PTHR12697">
    <property type="entry name" value="PBS LYASE HEAT-LIKE PROTEIN"/>
    <property type="match status" value="1"/>
</dbReference>
<dbReference type="InterPro" id="IPR004155">
    <property type="entry name" value="PBS_lyase_HEAT"/>
</dbReference>
<dbReference type="RefSeq" id="WP_379715388.1">
    <property type="nucleotide sequence ID" value="NZ_JBHTBS010000013.1"/>
</dbReference>
<dbReference type="InterPro" id="IPR011989">
    <property type="entry name" value="ARM-like"/>
</dbReference>
<accession>A0ABW2LBV0</accession>
<dbReference type="Pfam" id="PF13646">
    <property type="entry name" value="HEAT_2"/>
    <property type="match status" value="1"/>
</dbReference>
<dbReference type="EMBL" id="JBHTBS010000013">
    <property type="protein sequence ID" value="MFC7339143.1"/>
    <property type="molecule type" value="Genomic_DNA"/>
</dbReference>
<dbReference type="SMART" id="SM00567">
    <property type="entry name" value="EZ_HEAT"/>
    <property type="match status" value="3"/>
</dbReference>
<name>A0ABW2LBV0_9BACT</name>
<dbReference type="SUPFAM" id="SSF48371">
    <property type="entry name" value="ARM repeat"/>
    <property type="match status" value="1"/>
</dbReference>
<dbReference type="InterPro" id="IPR016024">
    <property type="entry name" value="ARM-type_fold"/>
</dbReference>
<sequence length="486" mass="51693">MKFHHLFLGASLIAQLQALDSGQLAAVSQKFAQESGDAQYEARMELNKLVDEATAPGNKDTAEVNKLLIETLNAEQTPAEAKKYILRVLCRTAGADDVAALNTILIGSDPLLREEARRAIESIHSDASVAALMNALSGEFSTEDNIGLINSLAAQGSTDSVKALKHFIFDEQSEVARAAINALGRIGGSSAITTLKEAHGSNKLSPAIKQDLECAMLLVDNADHGPASFVYNTTASEALRVAAFLSLTSGDLTPEKSALLEDGLKNANDDIRQASLQQGLRAGLPSLQERLTKDVAQFSPADRLVILANLQFLKSSEAAEAIAKSLLDSEDEAERIAALTALGHLSTKSAFTAVLQALAARQPRVNQAAGSVISDMDFPAGDAILTSMLESGSSEDKVLAIKALNYRRLENSSNLLLGIMSGSDKAAAQEAMKSLNASADLEDLAKLCEAARNTSDADRRKRIVSICQRIAKRLDSDEARKLIEGL</sequence>
<dbReference type="PANTHER" id="PTHR12697:SF5">
    <property type="entry name" value="DEOXYHYPUSINE HYDROXYLASE"/>
    <property type="match status" value="1"/>
</dbReference>
<reference evidence="2" key="1">
    <citation type="journal article" date="2019" name="Int. J. Syst. Evol. Microbiol.">
        <title>The Global Catalogue of Microorganisms (GCM) 10K type strain sequencing project: providing services to taxonomists for standard genome sequencing and annotation.</title>
        <authorList>
            <consortium name="The Broad Institute Genomics Platform"/>
            <consortium name="The Broad Institute Genome Sequencing Center for Infectious Disease"/>
            <person name="Wu L."/>
            <person name="Ma J."/>
        </authorList>
    </citation>
    <scope>NUCLEOTIDE SEQUENCE [LARGE SCALE GENOMIC DNA]</scope>
    <source>
        <strain evidence="2">CGMCC 4.1467</strain>
    </source>
</reference>
<keyword evidence="2" id="KW-1185">Reference proteome</keyword>
<organism evidence="1 2">
    <name type="scientific">Haloferula chungangensis</name>
    <dbReference type="NCBI Taxonomy" id="1048331"/>
    <lineage>
        <taxon>Bacteria</taxon>
        <taxon>Pseudomonadati</taxon>
        <taxon>Verrucomicrobiota</taxon>
        <taxon>Verrucomicrobiia</taxon>
        <taxon>Verrucomicrobiales</taxon>
        <taxon>Verrucomicrobiaceae</taxon>
        <taxon>Haloferula</taxon>
    </lineage>
</organism>
<evidence type="ECO:0000313" key="2">
    <source>
        <dbReference type="Proteomes" id="UP001596472"/>
    </source>
</evidence>
<evidence type="ECO:0000313" key="1">
    <source>
        <dbReference type="EMBL" id="MFC7339143.1"/>
    </source>
</evidence>
<dbReference type="Gene3D" id="1.25.10.10">
    <property type="entry name" value="Leucine-rich Repeat Variant"/>
    <property type="match status" value="2"/>
</dbReference>
<gene>
    <name evidence="1" type="ORF">ACFQY0_18260</name>
</gene>
<dbReference type="Proteomes" id="UP001596472">
    <property type="component" value="Unassembled WGS sequence"/>
</dbReference>